<proteinExistence type="predicted"/>
<evidence type="ECO:0000256" key="2">
    <source>
        <dbReference type="SAM" id="SignalP"/>
    </source>
</evidence>
<feature type="region of interest" description="Disordered" evidence="1">
    <location>
        <begin position="72"/>
        <end position="106"/>
    </location>
</feature>
<name>A0A183CAI4_GLOPA</name>
<evidence type="ECO:0000313" key="3">
    <source>
        <dbReference type="Proteomes" id="UP000050741"/>
    </source>
</evidence>
<dbReference type="Proteomes" id="UP000050741">
    <property type="component" value="Unassembled WGS sequence"/>
</dbReference>
<keyword evidence="3" id="KW-1185">Reference proteome</keyword>
<organism evidence="3 4">
    <name type="scientific">Globodera pallida</name>
    <name type="common">Potato cyst nematode worm</name>
    <name type="synonym">Heterodera pallida</name>
    <dbReference type="NCBI Taxonomy" id="36090"/>
    <lineage>
        <taxon>Eukaryota</taxon>
        <taxon>Metazoa</taxon>
        <taxon>Ecdysozoa</taxon>
        <taxon>Nematoda</taxon>
        <taxon>Chromadorea</taxon>
        <taxon>Rhabditida</taxon>
        <taxon>Tylenchina</taxon>
        <taxon>Tylenchomorpha</taxon>
        <taxon>Tylenchoidea</taxon>
        <taxon>Heteroderidae</taxon>
        <taxon>Heteroderinae</taxon>
        <taxon>Globodera</taxon>
    </lineage>
</organism>
<evidence type="ECO:0000313" key="4">
    <source>
        <dbReference type="WBParaSite" id="GPLIN_000988400"/>
    </source>
</evidence>
<dbReference type="AlphaFoldDB" id="A0A183CAI4"/>
<reference evidence="4" key="2">
    <citation type="submission" date="2016-06" db="UniProtKB">
        <authorList>
            <consortium name="WormBaseParasite"/>
        </authorList>
    </citation>
    <scope>IDENTIFICATION</scope>
</reference>
<feature type="signal peptide" evidence="2">
    <location>
        <begin position="1"/>
        <end position="18"/>
    </location>
</feature>
<reference evidence="3" key="1">
    <citation type="submission" date="2014-05" db="EMBL/GenBank/DDBJ databases">
        <title>The genome and life-stage specific transcriptomes of Globodera pallida elucidate key aspects of plant parasitism by a cyst nematode.</title>
        <authorList>
            <person name="Cotton J.A."/>
            <person name="Lilley C.J."/>
            <person name="Jones L.M."/>
            <person name="Kikuchi T."/>
            <person name="Reid A.J."/>
            <person name="Thorpe P."/>
            <person name="Tsai I.J."/>
            <person name="Beasley H."/>
            <person name="Blok V."/>
            <person name="Cock P.J.A."/>
            <person name="Van den Akker S.E."/>
            <person name="Holroyd N."/>
            <person name="Hunt M."/>
            <person name="Mantelin S."/>
            <person name="Naghra H."/>
            <person name="Pain A."/>
            <person name="Palomares-Rius J.E."/>
            <person name="Zarowiecki M."/>
            <person name="Berriman M."/>
            <person name="Jones J.T."/>
            <person name="Urwin P.E."/>
        </authorList>
    </citation>
    <scope>NUCLEOTIDE SEQUENCE [LARGE SCALE GENOMIC DNA]</scope>
    <source>
        <strain evidence="3">Lindley</strain>
    </source>
</reference>
<feature type="chain" id="PRO_5008147324" evidence="2">
    <location>
        <begin position="19"/>
        <end position="106"/>
    </location>
</feature>
<keyword evidence="2" id="KW-0732">Signal</keyword>
<evidence type="ECO:0000256" key="1">
    <source>
        <dbReference type="SAM" id="MobiDB-lite"/>
    </source>
</evidence>
<feature type="compositionally biased region" description="Basic and acidic residues" evidence="1">
    <location>
        <begin position="95"/>
        <end position="106"/>
    </location>
</feature>
<accession>A0A183CAI4</accession>
<sequence length="106" mass="12361">MNLRGILLFYFTVEFSLSAVTSREWENALSVVNSRSRRYIALPIIADQTAQRDGHVDLQNNNEQLMMMRHKNTDENEEEKAEEEANIGETANSVEMREMRPKTNRE</sequence>
<protein>
    <submittedName>
        <fullName evidence="4">Secreted protein</fullName>
    </submittedName>
</protein>
<feature type="compositionally biased region" description="Acidic residues" evidence="1">
    <location>
        <begin position="75"/>
        <end position="86"/>
    </location>
</feature>
<dbReference type="WBParaSite" id="GPLIN_000988400">
    <property type="protein sequence ID" value="GPLIN_000988400"/>
    <property type="gene ID" value="GPLIN_000988400"/>
</dbReference>